<sequence>MDTFTFLVLASLALAAVTIPNKVADWHREKARALREWAERNGWRYEEKRSDLVDCFTGTPFRKRGGNVGHVLAGSHRGFQVLQYQYSSTVFTGGTPTTRTFRITVVPTPVTMPIVEAEDGRVWRAIRHILGTHTVGFDDGEFDAIYGVVASDEGFARAVLTPDIRAWLAGLPPEGRFPFRFTGDHVICWKSALMGYELDLQPVNFLADLCEQLPSEVWERPWRD</sequence>
<dbReference type="RefSeq" id="WP_270685496.1">
    <property type="nucleotide sequence ID" value="NZ_JAQFWQ010000023.1"/>
</dbReference>
<proteinExistence type="predicted"/>
<gene>
    <name evidence="1" type="ORF">O4J56_10370</name>
</gene>
<protein>
    <recommendedName>
        <fullName evidence="3">DUF3137 domain-containing protein</fullName>
    </recommendedName>
</protein>
<evidence type="ECO:0000313" key="1">
    <source>
        <dbReference type="EMBL" id="MDA2811040.1"/>
    </source>
</evidence>
<keyword evidence="2" id="KW-1185">Reference proteome</keyword>
<dbReference type="EMBL" id="JAQFWQ010000023">
    <property type="protein sequence ID" value="MDA2811040.1"/>
    <property type="molecule type" value="Genomic_DNA"/>
</dbReference>
<reference evidence="1 2" key="1">
    <citation type="submission" date="2023-01" db="EMBL/GenBank/DDBJ databases">
        <title>Draft genome sequence of Nocardiopsis sp. RSe5-2 isolated from halophytes.</title>
        <authorList>
            <person name="Duangmal K."/>
            <person name="Chantavorakit T."/>
        </authorList>
    </citation>
    <scope>NUCLEOTIDE SEQUENCE [LARGE SCALE GENOMIC DNA]</scope>
    <source>
        <strain evidence="1 2">RSe5-2</strain>
    </source>
</reference>
<evidence type="ECO:0000313" key="2">
    <source>
        <dbReference type="Proteomes" id="UP001527866"/>
    </source>
</evidence>
<accession>A0ABT4U3M4</accession>
<organism evidence="1 2">
    <name type="scientific">Nocardiopsis endophytica</name>
    <dbReference type="NCBI Taxonomy" id="3018445"/>
    <lineage>
        <taxon>Bacteria</taxon>
        <taxon>Bacillati</taxon>
        <taxon>Actinomycetota</taxon>
        <taxon>Actinomycetes</taxon>
        <taxon>Streptosporangiales</taxon>
        <taxon>Nocardiopsidaceae</taxon>
        <taxon>Nocardiopsis</taxon>
    </lineage>
</organism>
<evidence type="ECO:0008006" key="3">
    <source>
        <dbReference type="Google" id="ProtNLM"/>
    </source>
</evidence>
<dbReference type="Proteomes" id="UP001527866">
    <property type="component" value="Unassembled WGS sequence"/>
</dbReference>
<name>A0ABT4U3M4_9ACTN</name>
<comment type="caution">
    <text evidence="1">The sequence shown here is derived from an EMBL/GenBank/DDBJ whole genome shotgun (WGS) entry which is preliminary data.</text>
</comment>